<comment type="caution">
    <text evidence="1">The sequence shown here is derived from an EMBL/GenBank/DDBJ whole genome shotgun (WGS) entry which is preliminary data.</text>
</comment>
<organism evidence="1 2">
    <name type="scientific">Methanosalsum natronophilum</name>
    <dbReference type="NCBI Taxonomy" id="768733"/>
    <lineage>
        <taxon>Archaea</taxon>
        <taxon>Methanobacteriati</taxon>
        <taxon>Methanobacteriota</taxon>
        <taxon>Stenosarchaea group</taxon>
        <taxon>Methanomicrobia</taxon>
        <taxon>Methanosarcinales</taxon>
        <taxon>Methanosarcinaceae</taxon>
        <taxon>Methanosalsum</taxon>
    </lineage>
</organism>
<dbReference type="AlphaFoldDB" id="A0A3R8CDZ3"/>
<reference evidence="1 2" key="1">
    <citation type="submission" date="2018-08" db="EMBL/GenBank/DDBJ databases">
        <title>The metabolism and importance of syntrophic acetate oxidation coupled to methane or sulfide production in haloalkaline environments.</title>
        <authorList>
            <person name="Timmers P.H.A."/>
            <person name="Vavourakis C.D."/>
            <person name="Sorokin D.Y."/>
            <person name="Sinninghe Damste J.S."/>
            <person name="Muyzer G."/>
            <person name="Stams A.J.M."/>
            <person name="Plugge C.M."/>
        </authorList>
    </citation>
    <scope>NUCLEOTIDE SEQUENCE [LARGE SCALE GENOMIC DNA]</scope>
    <source>
        <strain evidence="1">MSAO_Arc3</strain>
    </source>
</reference>
<accession>A0A3R8CDZ3</accession>
<dbReference type="EMBL" id="QZAB01000082">
    <property type="protein sequence ID" value="RQD91250.1"/>
    <property type="molecule type" value="Genomic_DNA"/>
</dbReference>
<gene>
    <name evidence="1" type="ORF">D5R95_01205</name>
</gene>
<dbReference type="Proteomes" id="UP000284763">
    <property type="component" value="Unassembled WGS sequence"/>
</dbReference>
<evidence type="ECO:0000313" key="1">
    <source>
        <dbReference type="EMBL" id="RQD91250.1"/>
    </source>
</evidence>
<evidence type="ECO:0000313" key="2">
    <source>
        <dbReference type="Proteomes" id="UP000284763"/>
    </source>
</evidence>
<protein>
    <submittedName>
        <fullName evidence="1">Uncharacterized protein</fullName>
    </submittedName>
</protein>
<sequence length="90" mass="10343">MPIPDKCPLDNISECKKKKCHLFHVDWRSGDENCSIGYSYTHKVLSPKKNLVTDTYAEKIKGKKKENQIESVYSINKEKDLKNSSEIPIS</sequence>
<proteinExistence type="predicted"/>
<name>A0A3R8CDZ3_9EURY</name>